<evidence type="ECO:0008006" key="3">
    <source>
        <dbReference type="Google" id="ProtNLM"/>
    </source>
</evidence>
<sequence>MPFLLERLQSPQITLADHVAAQIQRLVECRPYVARGGVHVCDFGMPAIVDFGTGLRDQERYGAALASAIAQYEPRLSDLKLEWQPSGRTLVVTGRLQQEAENHAFRFELPMQGAVA</sequence>
<reference evidence="2" key="1">
    <citation type="journal article" date="2019" name="Int. J. Syst. Evol. Microbiol.">
        <title>The Global Catalogue of Microorganisms (GCM) 10K type strain sequencing project: providing services to taxonomists for standard genome sequencing and annotation.</title>
        <authorList>
            <consortium name="The Broad Institute Genomics Platform"/>
            <consortium name="The Broad Institute Genome Sequencing Center for Infectious Disease"/>
            <person name="Wu L."/>
            <person name="Ma J."/>
        </authorList>
    </citation>
    <scope>NUCLEOTIDE SEQUENCE [LARGE SCALE GENOMIC DNA]</scope>
    <source>
        <strain evidence="2">CGMCC 1.15439</strain>
    </source>
</reference>
<accession>A0ABQ1FN22</accession>
<proteinExistence type="predicted"/>
<dbReference type="RefSeq" id="WP_188792822.1">
    <property type="nucleotide sequence ID" value="NZ_BMJA01000001.1"/>
</dbReference>
<name>A0ABQ1FN22_9GAMM</name>
<evidence type="ECO:0000313" key="1">
    <source>
        <dbReference type="EMBL" id="GGA21040.1"/>
    </source>
</evidence>
<evidence type="ECO:0000313" key="2">
    <source>
        <dbReference type="Proteomes" id="UP000620046"/>
    </source>
</evidence>
<protein>
    <recommendedName>
        <fullName evidence="3">IraD/Gp25-like domain-containing protein</fullName>
    </recommendedName>
</protein>
<dbReference type="SUPFAM" id="SSF160719">
    <property type="entry name" value="gpW/gp25-like"/>
    <property type="match status" value="1"/>
</dbReference>
<gene>
    <name evidence="1" type="ORF">GCM10010981_06440</name>
</gene>
<dbReference type="Proteomes" id="UP000620046">
    <property type="component" value="Unassembled WGS sequence"/>
</dbReference>
<organism evidence="1 2">
    <name type="scientific">Dyella nitratireducens</name>
    <dbReference type="NCBI Taxonomy" id="1849580"/>
    <lineage>
        <taxon>Bacteria</taxon>
        <taxon>Pseudomonadati</taxon>
        <taxon>Pseudomonadota</taxon>
        <taxon>Gammaproteobacteria</taxon>
        <taxon>Lysobacterales</taxon>
        <taxon>Rhodanobacteraceae</taxon>
        <taxon>Dyella</taxon>
    </lineage>
</organism>
<dbReference type="EMBL" id="BMJA01000001">
    <property type="protein sequence ID" value="GGA21040.1"/>
    <property type="molecule type" value="Genomic_DNA"/>
</dbReference>
<keyword evidence="2" id="KW-1185">Reference proteome</keyword>
<comment type="caution">
    <text evidence="1">The sequence shown here is derived from an EMBL/GenBank/DDBJ whole genome shotgun (WGS) entry which is preliminary data.</text>
</comment>